<dbReference type="PIRSF" id="PIRSF002741">
    <property type="entry name" value="MppA"/>
    <property type="match status" value="1"/>
</dbReference>
<dbReference type="EMBL" id="CP017634">
    <property type="protein sequence ID" value="ATW28502.1"/>
    <property type="molecule type" value="Genomic_DNA"/>
</dbReference>
<dbReference type="PANTHER" id="PTHR30290:SF9">
    <property type="entry name" value="OLIGOPEPTIDE-BINDING PROTEIN APPA"/>
    <property type="match status" value="1"/>
</dbReference>
<dbReference type="KEGG" id="fwa:DCMF_09740"/>
<dbReference type="AlphaFoldDB" id="A0A3G1L148"/>
<evidence type="ECO:0000259" key="5">
    <source>
        <dbReference type="Pfam" id="PF00496"/>
    </source>
</evidence>
<evidence type="ECO:0000256" key="4">
    <source>
        <dbReference type="SAM" id="SignalP"/>
    </source>
</evidence>
<dbReference type="InterPro" id="IPR039424">
    <property type="entry name" value="SBP_5"/>
</dbReference>
<organism evidence="6 7">
    <name type="scientific">Formimonas warabiya</name>
    <dbReference type="NCBI Taxonomy" id="1761012"/>
    <lineage>
        <taxon>Bacteria</taxon>
        <taxon>Bacillati</taxon>
        <taxon>Bacillota</taxon>
        <taxon>Clostridia</taxon>
        <taxon>Eubacteriales</taxon>
        <taxon>Peptococcaceae</taxon>
        <taxon>Candidatus Formimonas</taxon>
    </lineage>
</organism>
<keyword evidence="3 4" id="KW-0732">Signal</keyword>
<dbReference type="InterPro" id="IPR030678">
    <property type="entry name" value="Peptide/Ni-bd"/>
</dbReference>
<dbReference type="GO" id="GO:0042597">
    <property type="term" value="C:periplasmic space"/>
    <property type="evidence" value="ECO:0007669"/>
    <property type="project" value="UniProtKB-ARBA"/>
</dbReference>
<dbReference type="PANTHER" id="PTHR30290">
    <property type="entry name" value="PERIPLASMIC BINDING COMPONENT OF ABC TRANSPORTER"/>
    <property type="match status" value="1"/>
</dbReference>
<evidence type="ECO:0000313" key="7">
    <source>
        <dbReference type="Proteomes" id="UP000323521"/>
    </source>
</evidence>
<dbReference type="Gene3D" id="3.10.105.10">
    <property type="entry name" value="Dipeptide-binding Protein, Domain 3"/>
    <property type="match status" value="1"/>
</dbReference>
<comment type="similarity">
    <text evidence="1">Belongs to the bacterial solute-binding protein 5 family.</text>
</comment>
<dbReference type="CDD" id="cd08512">
    <property type="entry name" value="PBP2_NikA_DppA_OppA_like_7"/>
    <property type="match status" value="1"/>
</dbReference>
<feature type="domain" description="Solute-binding protein family 5" evidence="5">
    <location>
        <begin position="88"/>
        <end position="456"/>
    </location>
</feature>
<dbReference type="GO" id="GO:1904680">
    <property type="term" value="F:peptide transmembrane transporter activity"/>
    <property type="evidence" value="ECO:0007669"/>
    <property type="project" value="TreeGrafter"/>
</dbReference>
<feature type="signal peptide" evidence="4">
    <location>
        <begin position="1"/>
        <end position="34"/>
    </location>
</feature>
<sequence length="558" mass="61752">MRAFHKVNKSLLLLGILLVSAGLLLTGCGGQQNAAEDQQNTAPKEKIIRISASDVPNIDPGVGVDYSSATAACNIYSTLVFPNADGSVRPMLATDWDSSTDGLTWTFNLKQGVKFHNGDELTADDVVFSMNRLLTMGEGFAYLFTDVVKEVKAVEPYKVQFTLKKTFGPFVSTLVRLYIVNQDQVMANLQEGTYGEFKDYGKEWLASNDAGSGPYMVKEIKKQEHLLATKFPDYFEGWDADAPDTIKIVGTTETATIRTLMSTGELEITDQWQTEEALKALDGMPGVGVDAAFTGSILNIMLNTKKAPTDDVHFRKALAYLFDYQTVVDKLFPGSKKARGPVPFNIPGFNDSLPQYERNVDKAKAELAQSKYADKLADYPVELVWIAEVPDEEKIALLFQANAAELGITVDIVKTPWLSFVDQVATKETTPNAATVFVSPSYNEAGSTLSSRYHSKSTGTWEQAEWLQDANIDAAIEDAIGTVDETARMEKYKAIQQTIVDLCPTIWVFDQAEKRAYQENYITWPGAEANKAGQPVNPVMGYNFYFHDYKVFPDKMGQ</sequence>
<dbReference type="Gene3D" id="3.40.190.10">
    <property type="entry name" value="Periplasmic binding protein-like II"/>
    <property type="match status" value="1"/>
</dbReference>
<evidence type="ECO:0000256" key="2">
    <source>
        <dbReference type="ARBA" id="ARBA00022448"/>
    </source>
</evidence>
<accession>A0A3G1L148</accession>
<dbReference type="InterPro" id="IPR000914">
    <property type="entry name" value="SBP_5_dom"/>
</dbReference>
<dbReference type="SUPFAM" id="SSF53850">
    <property type="entry name" value="Periplasmic binding protein-like II"/>
    <property type="match status" value="1"/>
</dbReference>
<evidence type="ECO:0000256" key="1">
    <source>
        <dbReference type="ARBA" id="ARBA00005695"/>
    </source>
</evidence>
<dbReference type="PROSITE" id="PS51257">
    <property type="entry name" value="PROKAR_LIPOPROTEIN"/>
    <property type="match status" value="1"/>
</dbReference>
<feature type="chain" id="PRO_5018023175" evidence="4">
    <location>
        <begin position="35"/>
        <end position="558"/>
    </location>
</feature>
<dbReference type="Pfam" id="PF00496">
    <property type="entry name" value="SBP_bac_5"/>
    <property type="match status" value="1"/>
</dbReference>
<protein>
    <submittedName>
        <fullName evidence="6">ABC transporter substrate-binding protein</fullName>
    </submittedName>
</protein>
<reference evidence="6 7" key="1">
    <citation type="submission" date="2016-10" db="EMBL/GenBank/DDBJ databases">
        <title>Complete Genome Sequence of Peptococcaceae strain DCMF.</title>
        <authorList>
            <person name="Edwards R.J."/>
            <person name="Holland S.I."/>
            <person name="Deshpande N.P."/>
            <person name="Wong Y.K."/>
            <person name="Ertan H."/>
            <person name="Manefield M."/>
            <person name="Russell T.L."/>
            <person name="Lee M.J."/>
        </authorList>
    </citation>
    <scope>NUCLEOTIDE SEQUENCE [LARGE SCALE GENOMIC DNA]</scope>
    <source>
        <strain evidence="6 7">DCMF</strain>
    </source>
</reference>
<proteinExistence type="inferred from homology"/>
<dbReference type="Proteomes" id="UP000323521">
    <property type="component" value="Chromosome"/>
</dbReference>
<gene>
    <name evidence="6" type="ORF">DCMF_09740</name>
</gene>
<dbReference type="GO" id="GO:0043190">
    <property type="term" value="C:ATP-binding cassette (ABC) transporter complex"/>
    <property type="evidence" value="ECO:0007669"/>
    <property type="project" value="InterPro"/>
</dbReference>
<name>A0A3G1L148_FORW1</name>
<keyword evidence="2" id="KW-0813">Transport</keyword>
<dbReference type="GO" id="GO:0015833">
    <property type="term" value="P:peptide transport"/>
    <property type="evidence" value="ECO:0007669"/>
    <property type="project" value="TreeGrafter"/>
</dbReference>
<evidence type="ECO:0000256" key="3">
    <source>
        <dbReference type="ARBA" id="ARBA00022729"/>
    </source>
</evidence>
<dbReference type="OrthoDB" id="137511at2"/>
<evidence type="ECO:0000313" key="6">
    <source>
        <dbReference type="EMBL" id="ATW28502.1"/>
    </source>
</evidence>
<keyword evidence="7" id="KW-1185">Reference proteome</keyword>